<dbReference type="AlphaFoldDB" id="A0A7J6NGY7"/>
<feature type="region of interest" description="Disordered" evidence="1">
    <location>
        <begin position="1"/>
        <end position="20"/>
    </location>
</feature>
<dbReference type="OrthoDB" id="425619at2759"/>
<dbReference type="Gene3D" id="1.10.340.70">
    <property type="match status" value="1"/>
</dbReference>
<organism evidence="3 4">
    <name type="scientific">Perkinsus olseni</name>
    <name type="common">Perkinsus atlanticus</name>
    <dbReference type="NCBI Taxonomy" id="32597"/>
    <lineage>
        <taxon>Eukaryota</taxon>
        <taxon>Sar</taxon>
        <taxon>Alveolata</taxon>
        <taxon>Perkinsozoa</taxon>
        <taxon>Perkinsea</taxon>
        <taxon>Perkinsida</taxon>
        <taxon>Perkinsidae</taxon>
        <taxon>Perkinsus</taxon>
    </lineage>
</organism>
<dbReference type="InterPro" id="IPR041588">
    <property type="entry name" value="Integrase_H2C2"/>
</dbReference>
<feature type="domain" description="Integrase zinc-binding" evidence="2">
    <location>
        <begin position="106"/>
        <end position="160"/>
    </location>
</feature>
<accession>A0A7J6NGY7</accession>
<sequence length="437" mass="48430">MSTQAPVAGPLPTPLTDDDHLPILTADEISDGSFEASIQDSVKQDTLHNAIFHYLADHKTTPGISIKRLRALSNQYKVTNGRLFRCTLQRPGGSVLEQRVVGGGARQLQQKLVCTNHLAHNHLGAKKLWLRLQETYYWTGMRKSVANFLKQCRPCLRTRASKNFRSSAGVKNVANLAPGQVIGIDLYLPNVKSVPSDATGDGNVSGCIVFTDMYGSLVLLGSRYSTSDGSRLLSSPMHVGTRPPRDHPESNVMHQRLHWDLQSTELAAKVRAESGKNYKLRVVDYLAHWQIFRERSRARTLAGGGKQCDLSPGDLVYHLREGVSKLEDRVRGPYEVVLFEKARATAILRGGSGQNFRAWVCNLVRVPKREDRLTSPSDDDPSSPSDEAHVDAPRPTSRNVTADEYLDRPPHHWSLGDLPPIAVLPPPQRPSPTSLRQ</sequence>
<comment type="caution">
    <text evidence="3">The sequence shown here is derived from an EMBL/GenBank/DDBJ whole genome shotgun (WGS) entry which is preliminary data.</text>
</comment>
<reference evidence="3 4" key="1">
    <citation type="submission" date="2020-04" db="EMBL/GenBank/DDBJ databases">
        <title>Perkinsus olseni comparative genomics.</title>
        <authorList>
            <person name="Bogema D.R."/>
        </authorList>
    </citation>
    <scope>NUCLEOTIDE SEQUENCE [LARGE SCALE GENOMIC DNA]</scope>
    <source>
        <strain evidence="3">00978-12</strain>
    </source>
</reference>
<dbReference type="Proteomes" id="UP000541610">
    <property type="component" value="Unassembled WGS sequence"/>
</dbReference>
<proteinExistence type="predicted"/>
<protein>
    <submittedName>
        <fullName evidence="3">Gypsy retrotransposon integrase-like protein 1</fullName>
    </submittedName>
</protein>
<name>A0A7J6NGY7_PEROL</name>
<feature type="region of interest" description="Disordered" evidence="1">
    <location>
        <begin position="232"/>
        <end position="251"/>
    </location>
</feature>
<gene>
    <name evidence="3" type="primary">GIN1</name>
    <name evidence="3" type="ORF">FOZ60_010210</name>
</gene>
<evidence type="ECO:0000259" key="2">
    <source>
        <dbReference type="Pfam" id="PF17921"/>
    </source>
</evidence>
<dbReference type="Pfam" id="PF17921">
    <property type="entry name" value="Integrase_H2C2"/>
    <property type="match status" value="1"/>
</dbReference>
<feature type="region of interest" description="Disordered" evidence="1">
    <location>
        <begin position="370"/>
        <end position="437"/>
    </location>
</feature>
<evidence type="ECO:0000256" key="1">
    <source>
        <dbReference type="SAM" id="MobiDB-lite"/>
    </source>
</evidence>
<evidence type="ECO:0000313" key="3">
    <source>
        <dbReference type="EMBL" id="KAF4682737.1"/>
    </source>
</evidence>
<evidence type="ECO:0000313" key="4">
    <source>
        <dbReference type="Proteomes" id="UP000541610"/>
    </source>
</evidence>
<dbReference type="EMBL" id="JABANP010000411">
    <property type="protein sequence ID" value="KAF4682737.1"/>
    <property type="molecule type" value="Genomic_DNA"/>
</dbReference>